<evidence type="ECO:0000313" key="2">
    <source>
        <dbReference type="EMBL" id="GER50170.1"/>
    </source>
</evidence>
<evidence type="ECO:0000313" key="3">
    <source>
        <dbReference type="Proteomes" id="UP000325081"/>
    </source>
</evidence>
<name>A0A5A7QXV5_STRAF</name>
<reference evidence="3" key="1">
    <citation type="journal article" date="2019" name="Curr. Biol.">
        <title>Genome Sequence of Striga asiatica Provides Insight into the Evolution of Plant Parasitism.</title>
        <authorList>
            <person name="Yoshida S."/>
            <person name="Kim S."/>
            <person name="Wafula E.K."/>
            <person name="Tanskanen J."/>
            <person name="Kim Y.M."/>
            <person name="Honaas L."/>
            <person name="Yang Z."/>
            <person name="Spallek T."/>
            <person name="Conn C.E."/>
            <person name="Ichihashi Y."/>
            <person name="Cheong K."/>
            <person name="Cui S."/>
            <person name="Der J.P."/>
            <person name="Gundlach H."/>
            <person name="Jiao Y."/>
            <person name="Hori C."/>
            <person name="Ishida J.K."/>
            <person name="Kasahara H."/>
            <person name="Kiba T."/>
            <person name="Kim M.S."/>
            <person name="Koo N."/>
            <person name="Laohavisit A."/>
            <person name="Lee Y.H."/>
            <person name="Lumba S."/>
            <person name="McCourt P."/>
            <person name="Mortimer J.C."/>
            <person name="Mutuku J.M."/>
            <person name="Nomura T."/>
            <person name="Sasaki-Sekimoto Y."/>
            <person name="Seto Y."/>
            <person name="Wang Y."/>
            <person name="Wakatake T."/>
            <person name="Sakakibara H."/>
            <person name="Demura T."/>
            <person name="Yamaguchi S."/>
            <person name="Yoneyama K."/>
            <person name="Manabe R.I."/>
            <person name="Nelson D.C."/>
            <person name="Schulman A.H."/>
            <person name="Timko M.P."/>
            <person name="dePamphilis C.W."/>
            <person name="Choi D."/>
            <person name="Shirasu K."/>
        </authorList>
    </citation>
    <scope>NUCLEOTIDE SEQUENCE [LARGE SCALE GENOMIC DNA]</scope>
    <source>
        <strain evidence="3">cv. UVA1</strain>
    </source>
</reference>
<protein>
    <submittedName>
        <fullName evidence="2">N-acetyl-gamma-glutamyl-phosphate/N-acetyl-gamma-aminoadipyl-phosphate reductase</fullName>
    </submittedName>
</protein>
<dbReference type="AlphaFoldDB" id="A0A5A7QXV5"/>
<accession>A0A5A7QXV5</accession>
<proteinExistence type="predicted"/>
<dbReference type="EMBL" id="BKCP01009126">
    <property type="protein sequence ID" value="GER50170.1"/>
    <property type="molecule type" value="Genomic_DNA"/>
</dbReference>
<organism evidence="2 3">
    <name type="scientific">Striga asiatica</name>
    <name type="common">Asiatic witchweed</name>
    <name type="synonym">Buchnera asiatica</name>
    <dbReference type="NCBI Taxonomy" id="4170"/>
    <lineage>
        <taxon>Eukaryota</taxon>
        <taxon>Viridiplantae</taxon>
        <taxon>Streptophyta</taxon>
        <taxon>Embryophyta</taxon>
        <taxon>Tracheophyta</taxon>
        <taxon>Spermatophyta</taxon>
        <taxon>Magnoliopsida</taxon>
        <taxon>eudicotyledons</taxon>
        <taxon>Gunneridae</taxon>
        <taxon>Pentapetalae</taxon>
        <taxon>asterids</taxon>
        <taxon>lamiids</taxon>
        <taxon>Lamiales</taxon>
        <taxon>Orobanchaceae</taxon>
        <taxon>Buchnereae</taxon>
        <taxon>Striga</taxon>
    </lineage>
</organism>
<comment type="caution">
    <text evidence="2">The sequence shown here is derived from an EMBL/GenBank/DDBJ whole genome shotgun (WGS) entry which is preliminary data.</text>
</comment>
<feature type="region of interest" description="Disordered" evidence="1">
    <location>
        <begin position="72"/>
        <end position="99"/>
    </location>
</feature>
<sequence>MKEIMLLMNTLVAAQGTPGTQFITPMLQQSVLTGTIPTSRNTVNTSSVGKKPRKIDLHPERAVHINPTNIEATRLNPASPSGSQREGSTKLLGKSKKFKQELHPHVTTSFVDLIGSKKGRRGLDKARRTVLIRAEK</sequence>
<feature type="compositionally biased region" description="Polar residues" evidence="1">
    <location>
        <begin position="72"/>
        <end position="86"/>
    </location>
</feature>
<dbReference type="Proteomes" id="UP000325081">
    <property type="component" value="Unassembled WGS sequence"/>
</dbReference>
<gene>
    <name evidence="2" type="ORF">STAS_27454</name>
</gene>
<keyword evidence="3" id="KW-1185">Reference proteome</keyword>
<evidence type="ECO:0000256" key="1">
    <source>
        <dbReference type="SAM" id="MobiDB-lite"/>
    </source>
</evidence>